<accession>X1JWR7</accession>
<evidence type="ECO:0000256" key="1">
    <source>
        <dbReference type="SAM" id="Coils"/>
    </source>
</evidence>
<keyword evidence="1" id="KW-0175">Coiled coil</keyword>
<comment type="caution">
    <text evidence="2">The sequence shown here is derived from an EMBL/GenBank/DDBJ whole genome shotgun (WGS) entry which is preliminary data.</text>
</comment>
<name>X1JWR7_9ZZZZ</name>
<feature type="non-terminal residue" evidence="2">
    <location>
        <position position="102"/>
    </location>
</feature>
<gene>
    <name evidence="2" type="ORF">S03H2_47776</name>
</gene>
<organism evidence="2">
    <name type="scientific">marine sediment metagenome</name>
    <dbReference type="NCBI Taxonomy" id="412755"/>
    <lineage>
        <taxon>unclassified sequences</taxon>
        <taxon>metagenomes</taxon>
        <taxon>ecological metagenomes</taxon>
    </lineage>
</organism>
<protein>
    <submittedName>
        <fullName evidence="2">Uncharacterized protein</fullName>
    </submittedName>
</protein>
<dbReference type="AlphaFoldDB" id="X1JWR7"/>
<evidence type="ECO:0000313" key="2">
    <source>
        <dbReference type="EMBL" id="GAH74233.1"/>
    </source>
</evidence>
<dbReference type="EMBL" id="BARU01030075">
    <property type="protein sequence ID" value="GAH74233.1"/>
    <property type="molecule type" value="Genomic_DNA"/>
</dbReference>
<feature type="coiled-coil region" evidence="1">
    <location>
        <begin position="52"/>
        <end position="79"/>
    </location>
</feature>
<proteinExistence type="predicted"/>
<reference evidence="2" key="1">
    <citation type="journal article" date="2014" name="Front. Microbiol.">
        <title>High frequency of phylogenetically diverse reductive dehalogenase-homologous genes in deep subseafloor sedimentary metagenomes.</title>
        <authorList>
            <person name="Kawai M."/>
            <person name="Futagami T."/>
            <person name="Toyoda A."/>
            <person name="Takaki Y."/>
            <person name="Nishi S."/>
            <person name="Hori S."/>
            <person name="Arai W."/>
            <person name="Tsubouchi T."/>
            <person name="Morono Y."/>
            <person name="Uchiyama I."/>
            <person name="Ito T."/>
            <person name="Fujiyama A."/>
            <person name="Inagaki F."/>
            <person name="Takami H."/>
        </authorList>
    </citation>
    <scope>NUCLEOTIDE SEQUENCE</scope>
    <source>
        <strain evidence="2">Expedition CK06-06</strain>
    </source>
</reference>
<sequence length="102" mass="11519">MEAAYNLSNLYSPQYKAVTGKKRKIDLADVLYAQLPAYRQAQSREKAKALEVKSIEDAQKRFDKEMEFKEEQLEESAKQAKTATGINLASLGLQTGYVTKEL</sequence>